<evidence type="ECO:0000313" key="1">
    <source>
        <dbReference type="EMBL" id="CAH7681618.1"/>
    </source>
</evidence>
<dbReference type="EMBL" id="CALTRL010003645">
    <property type="protein sequence ID" value="CAH7681618.1"/>
    <property type="molecule type" value="Genomic_DNA"/>
</dbReference>
<keyword evidence="2" id="KW-1185">Reference proteome</keyword>
<dbReference type="Proteomes" id="UP001153365">
    <property type="component" value="Unassembled WGS sequence"/>
</dbReference>
<dbReference type="AlphaFoldDB" id="A0AAV0B488"/>
<gene>
    <name evidence="1" type="ORF">PPACK8108_LOCUS14241</name>
</gene>
<accession>A0AAV0B488</accession>
<name>A0AAV0B488_PHAPC</name>
<reference evidence="1" key="1">
    <citation type="submission" date="2022-06" db="EMBL/GenBank/DDBJ databases">
        <authorList>
            <consortium name="SYNGENTA / RWTH Aachen University"/>
        </authorList>
    </citation>
    <scope>NUCLEOTIDE SEQUENCE</scope>
</reference>
<dbReference type="GO" id="GO:0003676">
    <property type="term" value="F:nucleic acid binding"/>
    <property type="evidence" value="ECO:0007669"/>
    <property type="project" value="InterPro"/>
</dbReference>
<comment type="caution">
    <text evidence="1">The sequence shown here is derived from an EMBL/GenBank/DDBJ whole genome shotgun (WGS) entry which is preliminary data.</text>
</comment>
<protein>
    <recommendedName>
        <fullName evidence="3">RNase H type-1 domain-containing protein</fullName>
    </recommendedName>
</protein>
<sequence length="780" mass="80839">MFLLEDDEFNRGGSACKAGQWGRQVQLGLNLALLGWVLGSRQGRAAGARLGFAGLGPRQVAVRAGQVGLAGRLAWLGSRLAGLARQVWQGSGVDRGRRGSAWLCWAESEAGGAVGAAGARLGFAGLGPRQVGQVGHVGRLAGFVGAVQAGGVGRQAGLAWQVGQVGQVGRLAGLAGQVGQAGSAGAAGAQLGFAGLNPRQATAVAAGAWLGFAGLGPRQVKQQAGRYGVRRQAGLAGQMGQVGHVGRLAGLAGQFGQAGAAGAAGARLGFAGLGPRQVGQHARQGSGLGFAGLGPRQVAVRGGLAGRSGQPGLGSALLGWVLGRWGWEAGWLGWADGAVWARRQAGRLGWAAGAAGAWLGFAGLGPRQVGQQGSGLGFAGLGPRQVAVRGGSAGRAGQPGLGSPLLCWVLGRWGWEAGWLGCADVAGRARRQAGRLGWAVCRQGQPGLGLALLDWVLGSMQGSALRFAGPGPRQVAVRAWLGFAGLGPRQVGAAGARLGFARLGPGQAGWGSQGREAGAWLGFAGLGPREAGRAGQMGLFENQNDQLTFSLKLFNSFVDQKDNCIVVEEDGDEDKFSDSDLIAEFNNVGVGQVRMGRLGRWGRSVVKGRADQLVPCWGWPVSGSKEQRGISPPWPCRHGLGVIYVDSKSTLSRLKNPFSTKPEQHLVLEILYLLRANILLQKITLAWRPGHKDIKENERVDNIAKRAAWNPAMDSLEAIKARTKFVADSPRRHQWQKSILDLEALLAGIVGELHTGHIGDYTPFPLILSSLQDAGTLSPA</sequence>
<evidence type="ECO:0008006" key="3">
    <source>
        <dbReference type="Google" id="ProtNLM"/>
    </source>
</evidence>
<dbReference type="InterPro" id="IPR036397">
    <property type="entry name" value="RNaseH_sf"/>
</dbReference>
<proteinExistence type="predicted"/>
<evidence type="ECO:0000313" key="2">
    <source>
        <dbReference type="Proteomes" id="UP001153365"/>
    </source>
</evidence>
<dbReference type="Gene3D" id="3.30.420.10">
    <property type="entry name" value="Ribonuclease H-like superfamily/Ribonuclease H"/>
    <property type="match status" value="1"/>
</dbReference>
<dbReference type="SUPFAM" id="SSF53098">
    <property type="entry name" value="Ribonuclease H-like"/>
    <property type="match status" value="1"/>
</dbReference>
<organism evidence="1 2">
    <name type="scientific">Phakopsora pachyrhizi</name>
    <name type="common">Asian soybean rust disease fungus</name>
    <dbReference type="NCBI Taxonomy" id="170000"/>
    <lineage>
        <taxon>Eukaryota</taxon>
        <taxon>Fungi</taxon>
        <taxon>Dikarya</taxon>
        <taxon>Basidiomycota</taxon>
        <taxon>Pucciniomycotina</taxon>
        <taxon>Pucciniomycetes</taxon>
        <taxon>Pucciniales</taxon>
        <taxon>Phakopsoraceae</taxon>
        <taxon>Phakopsora</taxon>
    </lineage>
</organism>
<dbReference type="InterPro" id="IPR012337">
    <property type="entry name" value="RNaseH-like_sf"/>
</dbReference>